<gene>
    <name evidence="2" type="ORF">A4X09_0g3504</name>
</gene>
<dbReference type="EMBL" id="LWDG02000126">
    <property type="protein sequence ID" value="KAE8268843.1"/>
    <property type="molecule type" value="Genomic_DNA"/>
</dbReference>
<reference evidence="2" key="1">
    <citation type="submission" date="2016-04" db="EMBL/GenBank/DDBJ databases">
        <authorList>
            <person name="Nguyen H.D."/>
            <person name="Samba Siva P."/>
            <person name="Cullis J."/>
            <person name="Levesque C.A."/>
            <person name="Hambleton S."/>
        </authorList>
    </citation>
    <scope>NUCLEOTIDE SEQUENCE</scope>
    <source>
        <strain evidence="2">DAOMC 236422</strain>
    </source>
</reference>
<name>A0A8X7T5H6_9BASI</name>
<evidence type="ECO:0000313" key="2">
    <source>
        <dbReference type="EMBL" id="KAE8268843.1"/>
    </source>
</evidence>
<evidence type="ECO:0000313" key="3">
    <source>
        <dbReference type="Proteomes" id="UP000078113"/>
    </source>
</evidence>
<keyword evidence="3" id="KW-1185">Reference proteome</keyword>
<organism evidence="2 3">
    <name type="scientific">Tilletia walkeri</name>
    <dbReference type="NCBI Taxonomy" id="117179"/>
    <lineage>
        <taxon>Eukaryota</taxon>
        <taxon>Fungi</taxon>
        <taxon>Dikarya</taxon>
        <taxon>Basidiomycota</taxon>
        <taxon>Ustilaginomycotina</taxon>
        <taxon>Exobasidiomycetes</taxon>
        <taxon>Tilletiales</taxon>
        <taxon>Tilletiaceae</taxon>
        <taxon>Tilletia</taxon>
    </lineage>
</organism>
<reference evidence="2" key="2">
    <citation type="journal article" date="2019" name="IMA Fungus">
        <title>Genome sequencing and comparison of five Tilletia species to identify candidate genes for the detection of regulated species infecting wheat.</title>
        <authorList>
            <person name="Nguyen H.D.T."/>
            <person name="Sultana T."/>
            <person name="Kesanakurti P."/>
            <person name="Hambleton S."/>
        </authorList>
    </citation>
    <scope>NUCLEOTIDE SEQUENCE</scope>
    <source>
        <strain evidence="2">DAOMC 236422</strain>
    </source>
</reference>
<comment type="caution">
    <text evidence="2">The sequence shown here is derived from an EMBL/GenBank/DDBJ whole genome shotgun (WGS) entry which is preliminary data.</text>
</comment>
<dbReference type="AlphaFoldDB" id="A0A8X7T5H6"/>
<protein>
    <submittedName>
        <fullName evidence="2">Uncharacterized protein</fullName>
    </submittedName>
</protein>
<dbReference type="Proteomes" id="UP000078113">
    <property type="component" value="Unassembled WGS sequence"/>
</dbReference>
<proteinExistence type="predicted"/>
<accession>A0A8X7T5H6</accession>
<feature type="region of interest" description="Disordered" evidence="1">
    <location>
        <begin position="47"/>
        <end position="72"/>
    </location>
</feature>
<evidence type="ECO:0000256" key="1">
    <source>
        <dbReference type="SAM" id="MobiDB-lite"/>
    </source>
</evidence>
<sequence length="72" mass="8280">MWLRLRSTVFKQTITTPYALLQTCTTYTHMHVQHPQAPIHTIIPRAHKKTRSRPGVDTDNTWRSATLGPPLC</sequence>